<dbReference type="EMBL" id="JACHGR010000002">
    <property type="protein sequence ID" value="MBB6054726.1"/>
    <property type="molecule type" value="Genomic_DNA"/>
</dbReference>
<comment type="caution">
    <text evidence="1">The sequence shown here is derived from an EMBL/GenBank/DDBJ whole genome shotgun (WGS) entry which is preliminary data.</text>
</comment>
<gene>
    <name evidence="1" type="ORF">HNR75_000598</name>
</gene>
<proteinExistence type="predicted"/>
<dbReference type="InterPro" id="IPR037914">
    <property type="entry name" value="SpoVT-AbrB_sf"/>
</dbReference>
<dbReference type="PANTHER" id="PTHR37550:SF3">
    <property type="entry name" value="ANTITOXIN VAPB1"/>
    <property type="match status" value="1"/>
</dbReference>
<protein>
    <submittedName>
        <fullName evidence="1">Antitoxin VapB</fullName>
    </submittedName>
</protein>
<accession>A0A841GDN5</accession>
<evidence type="ECO:0000313" key="2">
    <source>
        <dbReference type="Proteomes" id="UP000585721"/>
    </source>
</evidence>
<dbReference type="Gene3D" id="2.10.260.10">
    <property type="match status" value="1"/>
</dbReference>
<dbReference type="Proteomes" id="UP000585721">
    <property type="component" value="Unassembled WGS sequence"/>
</dbReference>
<dbReference type="InterPro" id="IPR047976">
    <property type="entry name" value="Anti_VapB2-like"/>
</dbReference>
<evidence type="ECO:0000313" key="1">
    <source>
        <dbReference type="EMBL" id="MBB6054726.1"/>
    </source>
</evidence>
<name>A0A841GDN5_9GAMM</name>
<dbReference type="AlphaFoldDB" id="A0A841GDN5"/>
<reference evidence="1 2" key="1">
    <citation type="submission" date="2020-08" db="EMBL/GenBank/DDBJ databases">
        <title>Genomic Encyclopedia of Type Strains, Phase IV (KMG-IV): sequencing the most valuable type-strain genomes for metagenomic binning, comparative biology and taxonomic classification.</title>
        <authorList>
            <person name="Goeker M."/>
        </authorList>
    </citation>
    <scope>NUCLEOTIDE SEQUENCE [LARGE SCALE GENOMIC DNA]</scope>
    <source>
        <strain evidence="1 2">DSM 22975</strain>
    </source>
</reference>
<dbReference type="RefSeq" id="WP_188025536.1">
    <property type="nucleotide sequence ID" value="NZ_JACHGR010000002.1"/>
</dbReference>
<dbReference type="InterPro" id="IPR051734">
    <property type="entry name" value="VapB_TA_antitoxins"/>
</dbReference>
<keyword evidence="2" id="KW-1185">Reference proteome</keyword>
<organism evidence="1 2">
    <name type="scientific">Tolumonas osonensis</name>
    <dbReference type="NCBI Taxonomy" id="675874"/>
    <lineage>
        <taxon>Bacteria</taxon>
        <taxon>Pseudomonadati</taxon>
        <taxon>Pseudomonadota</taxon>
        <taxon>Gammaproteobacteria</taxon>
        <taxon>Aeromonadales</taxon>
        <taxon>Aeromonadaceae</taxon>
        <taxon>Tolumonas</taxon>
    </lineage>
</organism>
<dbReference type="SUPFAM" id="SSF89447">
    <property type="entry name" value="AbrB/MazE/MraZ-like"/>
    <property type="match status" value="1"/>
</dbReference>
<dbReference type="PANTHER" id="PTHR37550">
    <property type="entry name" value="ANTITOXIN VAPB1"/>
    <property type="match status" value="1"/>
</dbReference>
<sequence>MLNGSVFVSNKTQAVRLPVEARFPDDVKKVVIRIVGNERILTPVENTWDSFFLGDAQVSDDFMAERATQHQPERESF</sequence>
<dbReference type="NCBIfam" id="NF040493">
    <property type="entry name" value="TA_anti_VapB"/>
    <property type="match status" value="1"/>
</dbReference>